<organism evidence="1 2">
    <name type="scientific">Sulfurifustis variabilis</name>
    <dbReference type="NCBI Taxonomy" id="1675686"/>
    <lineage>
        <taxon>Bacteria</taxon>
        <taxon>Pseudomonadati</taxon>
        <taxon>Pseudomonadota</taxon>
        <taxon>Gammaproteobacteria</taxon>
        <taxon>Acidiferrobacterales</taxon>
        <taxon>Acidiferrobacteraceae</taxon>
        <taxon>Sulfurifustis</taxon>
    </lineage>
</organism>
<proteinExistence type="predicted"/>
<dbReference type="Proteomes" id="UP000218899">
    <property type="component" value="Chromosome"/>
</dbReference>
<gene>
    <name evidence="1" type="ORF">SVA_3070</name>
</gene>
<dbReference type="KEGG" id="sva:SVA_3070"/>
<evidence type="ECO:0000313" key="1">
    <source>
        <dbReference type="EMBL" id="BAU49618.1"/>
    </source>
</evidence>
<protein>
    <submittedName>
        <fullName evidence="1">Uncharacterized protein</fullName>
    </submittedName>
</protein>
<name>A0A1B4V7W6_9GAMM</name>
<sequence>MQPTRSRGVLHAPRGVRMHAPSQEACMKALITVLIVIQLLAGIALGLEGCSKVLGGIYSTHAAIEW</sequence>
<evidence type="ECO:0000313" key="2">
    <source>
        <dbReference type="Proteomes" id="UP000218899"/>
    </source>
</evidence>
<keyword evidence="2" id="KW-1185">Reference proteome</keyword>
<dbReference type="AlphaFoldDB" id="A0A1B4V7W6"/>
<dbReference type="EMBL" id="AP014936">
    <property type="protein sequence ID" value="BAU49618.1"/>
    <property type="molecule type" value="Genomic_DNA"/>
</dbReference>
<reference evidence="1 2" key="1">
    <citation type="submission" date="2015-08" db="EMBL/GenBank/DDBJ databases">
        <title>Complete genome sequence of Sulfurifustis variabilis.</title>
        <authorList>
            <person name="Miura A."/>
            <person name="Kojima H."/>
            <person name="Fukui M."/>
        </authorList>
    </citation>
    <scope>NUCLEOTIDE SEQUENCE [LARGE SCALE GENOMIC DNA]</scope>
    <source>
        <strain evidence="2">skN76</strain>
    </source>
</reference>
<accession>A0A1B4V7W6</accession>